<feature type="compositionally biased region" description="Polar residues" evidence="1">
    <location>
        <begin position="248"/>
        <end position="261"/>
    </location>
</feature>
<accession>A0A8C9TS45</accession>
<dbReference type="Proteomes" id="UP000694397">
    <property type="component" value="Chromosome 21"/>
</dbReference>
<dbReference type="GO" id="GO:0005634">
    <property type="term" value="C:nucleus"/>
    <property type="evidence" value="ECO:0007669"/>
    <property type="project" value="InterPro"/>
</dbReference>
<dbReference type="GO" id="GO:0000077">
    <property type="term" value="P:DNA damage checkpoint signaling"/>
    <property type="evidence" value="ECO:0007669"/>
    <property type="project" value="InterPro"/>
</dbReference>
<feature type="region of interest" description="Disordered" evidence="1">
    <location>
        <begin position="123"/>
        <end position="148"/>
    </location>
</feature>
<evidence type="ECO:0000313" key="2">
    <source>
        <dbReference type="Ensembl" id="ENSSFOP00015057727.1"/>
    </source>
</evidence>
<dbReference type="RefSeq" id="XP_018585252.1">
    <property type="nucleotide sequence ID" value="XM_018729736.2"/>
</dbReference>
<dbReference type="GO" id="GO:0071479">
    <property type="term" value="P:cellular response to ionizing radiation"/>
    <property type="evidence" value="ECO:0007669"/>
    <property type="project" value="InterPro"/>
</dbReference>
<dbReference type="OrthoDB" id="9942438at2759"/>
<proteinExistence type="predicted"/>
<feature type="region of interest" description="Disordered" evidence="1">
    <location>
        <begin position="242"/>
        <end position="288"/>
    </location>
</feature>
<dbReference type="InterPro" id="IPR029293">
    <property type="entry name" value="RHNO1"/>
</dbReference>
<dbReference type="CTD" id="83695"/>
<dbReference type="KEGG" id="sfm:108920733"/>
<name>A0A8C9TS45_SCLFO</name>
<dbReference type="GO" id="GO:0005694">
    <property type="term" value="C:chromosome"/>
    <property type="evidence" value="ECO:0007669"/>
    <property type="project" value="TreeGrafter"/>
</dbReference>
<dbReference type="PANTHER" id="PTHR35541:SF1">
    <property type="entry name" value="RAD9, HUS1, RAD1-INTERACTING NUCLEAR ORPHAN PROTEIN 1"/>
    <property type="match status" value="1"/>
</dbReference>
<feature type="region of interest" description="Disordered" evidence="1">
    <location>
        <begin position="28"/>
        <end position="65"/>
    </location>
</feature>
<dbReference type="PANTHER" id="PTHR35541">
    <property type="entry name" value="RAD9, HUS1, RAD1-INTERACTING NUCLEAR ORPHAN PROTEIN 1"/>
    <property type="match status" value="1"/>
</dbReference>
<keyword evidence="3" id="KW-1185">Reference proteome</keyword>
<dbReference type="GeneID" id="108920733"/>
<dbReference type="AlphaFoldDB" id="A0A8C9TS45"/>
<reference evidence="2 3" key="1">
    <citation type="submission" date="2019-04" db="EMBL/GenBank/DDBJ databases">
        <authorList>
            <consortium name="Wellcome Sanger Institute Data Sharing"/>
        </authorList>
    </citation>
    <scope>NUCLEOTIDE SEQUENCE [LARGE SCALE GENOMIC DNA]</scope>
</reference>
<feature type="compositionally biased region" description="Low complexity" evidence="1">
    <location>
        <begin position="266"/>
        <end position="277"/>
    </location>
</feature>
<sequence>MPRTTRKGPPLNPRKAPLLFVEAPLNGAKHHYVPEGPRSVNPKPVTSEQQQRESRSSSTTWVTPQFDDTMHGMQLQVPACRRGRGKSSRSGRSVLDRSSPLILPHLKKTSVCKFPALTFESSTSSPTRCPVPKRRFKDPRPAAGAPEYKRVPGCAQNAVSPSIQSGGDTETPKCFNRFWSGYKRDRGAHGVPSPEKTSCTVVPGEQSVLLTVAGAANVCPIRTVTPLAPRGDHSDGMDSVFSPPNIGTPETQRNPISTKPSPSFRLQPPLTQTQLTPENQTSNILANDTPEEDYGLKVTWRRRKRLMKLLIEQGQLSCADITINF</sequence>
<reference evidence="2" key="2">
    <citation type="submission" date="2025-08" db="UniProtKB">
        <authorList>
            <consortium name="Ensembl"/>
        </authorList>
    </citation>
    <scope>IDENTIFICATION</scope>
</reference>
<dbReference type="Ensembl" id="ENSSFOT00015065515.1">
    <property type="protein sequence ID" value="ENSSFOP00015057727.1"/>
    <property type="gene ID" value="ENSSFOG00015024553.1"/>
</dbReference>
<dbReference type="GeneTree" id="ENSGT00730000112347"/>
<protein>
    <submittedName>
        <fullName evidence="2">RAD9-HUS1-RAD1 interacting nuclear orphan 1</fullName>
    </submittedName>
</protein>
<organism evidence="2 3">
    <name type="scientific">Scleropages formosus</name>
    <name type="common">Asian bonytongue</name>
    <name type="synonym">Osteoglossum formosum</name>
    <dbReference type="NCBI Taxonomy" id="113540"/>
    <lineage>
        <taxon>Eukaryota</taxon>
        <taxon>Metazoa</taxon>
        <taxon>Chordata</taxon>
        <taxon>Craniata</taxon>
        <taxon>Vertebrata</taxon>
        <taxon>Euteleostomi</taxon>
        <taxon>Actinopterygii</taxon>
        <taxon>Neopterygii</taxon>
        <taxon>Teleostei</taxon>
        <taxon>Osteoglossocephala</taxon>
        <taxon>Osteoglossomorpha</taxon>
        <taxon>Osteoglossiformes</taxon>
        <taxon>Osteoglossidae</taxon>
        <taxon>Scleropages</taxon>
    </lineage>
</organism>
<evidence type="ECO:0000313" key="3">
    <source>
        <dbReference type="Proteomes" id="UP000694397"/>
    </source>
</evidence>
<dbReference type="GO" id="GO:0000725">
    <property type="term" value="P:recombinational repair"/>
    <property type="evidence" value="ECO:0007669"/>
    <property type="project" value="TreeGrafter"/>
</dbReference>
<dbReference type="Pfam" id="PF15319">
    <property type="entry name" value="RHINO"/>
    <property type="match status" value="1"/>
</dbReference>
<evidence type="ECO:0000256" key="1">
    <source>
        <dbReference type="SAM" id="MobiDB-lite"/>
    </source>
</evidence>
<gene>
    <name evidence="2" type="primary">rhno1</name>
</gene>
<reference evidence="2" key="3">
    <citation type="submission" date="2025-09" db="UniProtKB">
        <authorList>
            <consortium name="Ensembl"/>
        </authorList>
    </citation>
    <scope>IDENTIFICATION</scope>
</reference>